<dbReference type="Gene3D" id="3.40.50.720">
    <property type="entry name" value="NAD(P)-binding Rossmann-like Domain"/>
    <property type="match status" value="1"/>
</dbReference>
<keyword evidence="2" id="KW-1185">Reference proteome</keyword>
<dbReference type="Proteomes" id="UP001445076">
    <property type="component" value="Unassembled WGS sequence"/>
</dbReference>
<dbReference type="Pfam" id="PF00106">
    <property type="entry name" value="adh_short"/>
    <property type="match status" value="1"/>
</dbReference>
<proteinExistence type="predicted"/>
<reference evidence="1 2" key="1">
    <citation type="journal article" date="2024" name="BMC Genomics">
        <title>Genome assembly of redclaw crayfish (Cherax quadricarinatus) provides insights into its immune adaptation and hypoxia tolerance.</title>
        <authorList>
            <person name="Liu Z."/>
            <person name="Zheng J."/>
            <person name="Li H."/>
            <person name="Fang K."/>
            <person name="Wang S."/>
            <person name="He J."/>
            <person name="Zhou D."/>
            <person name="Weng S."/>
            <person name="Chi M."/>
            <person name="Gu Z."/>
            <person name="He J."/>
            <person name="Li F."/>
            <person name="Wang M."/>
        </authorList>
    </citation>
    <scope>NUCLEOTIDE SEQUENCE [LARGE SCALE GENOMIC DNA]</scope>
    <source>
        <strain evidence="1">ZL_2023a</strain>
    </source>
</reference>
<accession>A0AAW0XKF3</accession>
<dbReference type="AlphaFoldDB" id="A0AAW0XKF3"/>
<organism evidence="1 2">
    <name type="scientific">Cherax quadricarinatus</name>
    <name type="common">Australian red claw crayfish</name>
    <dbReference type="NCBI Taxonomy" id="27406"/>
    <lineage>
        <taxon>Eukaryota</taxon>
        <taxon>Metazoa</taxon>
        <taxon>Ecdysozoa</taxon>
        <taxon>Arthropoda</taxon>
        <taxon>Crustacea</taxon>
        <taxon>Multicrustacea</taxon>
        <taxon>Malacostraca</taxon>
        <taxon>Eumalacostraca</taxon>
        <taxon>Eucarida</taxon>
        <taxon>Decapoda</taxon>
        <taxon>Pleocyemata</taxon>
        <taxon>Astacidea</taxon>
        <taxon>Parastacoidea</taxon>
        <taxon>Parastacidae</taxon>
        <taxon>Cherax</taxon>
    </lineage>
</organism>
<dbReference type="PANTHER" id="PTHR44656:SF7">
    <property type="entry name" value="DEHYDROGENASE_REDUCTASE SDR FAMILY MEMBER 12"/>
    <property type="match status" value="1"/>
</dbReference>
<feature type="non-terminal residue" evidence="1">
    <location>
        <position position="1"/>
    </location>
</feature>
<evidence type="ECO:0000313" key="2">
    <source>
        <dbReference type="Proteomes" id="UP001445076"/>
    </source>
</evidence>
<dbReference type="PANTHER" id="PTHR44656">
    <property type="entry name" value="DEHYDROGENASE/REDUCTASE SDR FAMILY MEMBER 12"/>
    <property type="match status" value="1"/>
</dbReference>
<name>A0AAW0XKF3_CHEQU</name>
<dbReference type="InterPro" id="IPR036291">
    <property type="entry name" value="NAD(P)-bd_dom_sf"/>
</dbReference>
<evidence type="ECO:0008006" key="3">
    <source>
        <dbReference type="Google" id="ProtNLM"/>
    </source>
</evidence>
<gene>
    <name evidence="1" type="ORF">OTU49_002743</name>
</gene>
<evidence type="ECO:0000313" key="1">
    <source>
        <dbReference type="EMBL" id="KAK8740874.1"/>
    </source>
</evidence>
<dbReference type="InterPro" id="IPR002347">
    <property type="entry name" value="SDR_fam"/>
</dbReference>
<dbReference type="EMBL" id="JARKIK010000032">
    <property type="protein sequence ID" value="KAK8740874.1"/>
    <property type="molecule type" value="Genomic_DNA"/>
</dbReference>
<dbReference type="PRINTS" id="PR00081">
    <property type="entry name" value="GDHRDH"/>
</dbReference>
<protein>
    <recommendedName>
        <fullName evidence="3">Dehydrogenase/reductase SDR family member 12</fullName>
    </recommendedName>
</protein>
<dbReference type="SUPFAM" id="SSF51735">
    <property type="entry name" value="NAD(P)-binding Rossmann-fold domains"/>
    <property type="match status" value="1"/>
</dbReference>
<dbReference type="InterPro" id="IPR052992">
    <property type="entry name" value="SDR_member_12"/>
</dbReference>
<sequence>NKQAVMSLYRNTVWFFKGLKEFTKNGFLSASKMFKEDDLEVDCSGRHYMITGANSGIGKCIATEIAKRGGTVHMVCRNPSSAEEAKQDIIDASNNSNIFVHILDLSKPRDVHKFAQDFCKNNESLHVLVNNAGCMFNIRELTEDNLEKNFVTNTLGTYILTTQLLPLIKQSEKPRVVTVSSGGMLVQKLDYTDMQFEKMKPFDGTLAYAQNKRQQVVMTEQYAKQHPEVYFSCMHPGWADTPSVCTSMPDFYSKLKDKLRTPDEGADTAVWLAVSPAAVQHPAGLFFQDRNPAPTHLPLASTKVTTKEKEEFMTALEELSKKFAG</sequence>
<comment type="caution">
    <text evidence="1">The sequence shown here is derived from an EMBL/GenBank/DDBJ whole genome shotgun (WGS) entry which is preliminary data.</text>
</comment>